<organism evidence="1 2">
    <name type="scientific">Sporormia fimetaria CBS 119925</name>
    <dbReference type="NCBI Taxonomy" id="1340428"/>
    <lineage>
        <taxon>Eukaryota</taxon>
        <taxon>Fungi</taxon>
        <taxon>Dikarya</taxon>
        <taxon>Ascomycota</taxon>
        <taxon>Pezizomycotina</taxon>
        <taxon>Dothideomycetes</taxon>
        <taxon>Pleosporomycetidae</taxon>
        <taxon>Pleosporales</taxon>
        <taxon>Sporormiaceae</taxon>
        <taxon>Sporormia</taxon>
    </lineage>
</organism>
<evidence type="ECO:0000313" key="2">
    <source>
        <dbReference type="Proteomes" id="UP000799440"/>
    </source>
</evidence>
<accession>A0A6A6VF31</accession>
<evidence type="ECO:0000313" key="1">
    <source>
        <dbReference type="EMBL" id="KAF2747717.1"/>
    </source>
</evidence>
<dbReference type="AlphaFoldDB" id="A0A6A6VF31"/>
<gene>
    <name evidence="1" type="ORF">M011DRAFT_37229</name>
</gene>
<reference evidence="1" key="1">
    <citation type="journal article" date="2020" name="Stud. Mycol.">
        <title>101 Dothideomycetes genomes: a test case for predicting lifestyles and emergence of pathogens.</title>
        <authorList>
            <person name="Haridas S."/>
            <person name="Albert R."/>
            <person name="Binder M."/>
            <person name="Bloem J."/>
            <person name="Labutti K."/>
            <person name="Salamov A."/>
            <person name="Andreopoulos B."/>
            <person name="Baker S."/>
            <person name="Barry K."/>
            <person name="Bills G."/>
            <person name="Bluhm B."/>
            <person name="Cannon C."/>
            <person name="Castanera R."/>
            <person name="Culley D."/>
            <person name="Daum C."/>
            <person name="Ezra D."/>
            <person name="Gonzalez J."/>
            <person name="Henrissat B."/>
            <person name="Kuo A."/>
            <person name="Liang C."/>
            <person name="Lipzen A."/>
            <person name="Lutzoni F."/>
            <person name="Magnuson J."/>
            <person name="Mondo S."/>
            <person name="Nolan M."/>
            <person name="Ohm R."/>
            <person name="Pangilinan J."/>
            <person name="Park H.-J."/>
            <person name="Ramirez L."/>
            <person name="Alfaro M."/>
            <person name="Sun H."/>
            <person name="Tritt A."/>
            <person name="Yoshinaga Y."/>
            <person name="Zwiers L.-H."/>
            <person name="Turgeon B."/>
            <person name="Goodwin S."/>
            <person name="Spatafora J."/>
            <person name="Crous P."/>
            <person name="Grigoriev I."/>
        </authorList>
    </citation>
    <scope>NUCLEOTIDE SEQUENCE</scope>
    <source>
        <strain evidence="1">CBS 119925</strain>
    </source>
</reference>
<keyword evidence="2" id="KW-1185">Reference proteome</keyword>
<dbReference type="EMBL" id="MU006571">
    <property type="protein sequence ID" value="KAF2747717.1"/>
    <property type="molecule type" value="Genomic_DNA"/>
</dbReference>
<name>A0A6A6VF31_9PLEO</name>
<sequence>MCDTIIVAEWWRSQPHKHEFFPGRFLQAARPKIILLVPSISSTLSRAHYELYFAFTNIPGLLSADRFDVRTVLVSIQVLKYQRTTFIRLQSIPLVTVLQRSNWITKGATTGGKSVRFPKRHDYLAVDPTDSSRSGESGTNLHAEHILGHFLGIDCHAGVYKYSHLCTTMLRRCLAGNI</sequence>
<protein>
    <submittedName>
        <fullName evidence="1">Uncharacterized protein</fullName>
    </submittedName>
</protein>
<proteinExistence type="predicted"/>
<dbReference type="Proteomes" id="UP000799440">
    <property type="component" value="Unassembled WGS sequence"/>
</dbReference>